<organism evidence="4 5">
    <name type="scientific">Gloeophyllum trabeum (strain ATCC 11539 / FP-39264 / Madison 617)</name>
    <name type="common">Brown rot fungus</name>
    <dbReference type="NCBI Taxonomy" id="670483"/>
    <lineage>
        <taxon>Eukaryota</taxon>
        <taxon>Fungi</taxon>
        <taxon>Dikarya</taxon>
        <taxon>Basidiomycota</taxon>
        <taxon>Agaricomycotina</taxon>
        <taxon>Agaricomycetes</taxon>
        <taxon>Gloeophyllales</taxon>
        <taxon>Gloeophyllaceae</taxon>
        <taxon>Gloeophyllum</taxon>
    </lineage>
</organism>
<dbReference type="AlphaFoldDB" id="S7PZB6"/>
<dbReference type="GO" id="GO:0000032">
    <property type="term" value="P:cell wall mannoprotein biosynthetic process"/>
    <property type="evidence" value="ECO:0007669"/>
    <property type="project" value="TreeGrafter"/>
</dbReference>
<evidence type="ECO:0000256" key="2">
    <source>
        <dbReference type="ARBA" id="ARBA00022679"/>
    </source>
</evidence>
<feature type="non-terminal residue" evidence="4">
    <location>
        <position position="292"/>
    </location>
</feature>
<accession>S7PZB6</accession>
<dbReference type="GO" id="GO:0016020">
    <property type="term" value="C:membrane"/>
    <property type="evidence" value="ECO:0007669"/>
    <property type="project" value="InterPro"/>
</dbReference>
<dbReference type="KEGG" id="gtr:GLOTRDRAFT_46023"/>
<dbReference type="PANTHER" id="PTHR31121:SF6">
    <property type="entry name" value="ALPHA-1,2 MANNOSYLTRANSFERASE KTR1"/>
    <property type="match status" value="1"/>
</dbReference>
<sequence>MPLTARPVVRYVALVFVIIIALHSILTFTHAGYSRATSLSSLLSPAASASPDKVPAEYFQDVVPDYAVGLPNANPDPNTNHNGHLLVRKANATLLMLARNSDLEGAVKSVREVEDRFNRKFGYPWVFLNEEEFSEGFKKRISVLTTAPVSFGRVPAEHWYPPSWIDEQKAAAGRKKLQDEGVIYGGSESYRNMCRFNSGFFFRHPLLTQYRYYWRVEPDVHFHCEVDFDPFLFMGDHGKVYGFTITMYEFEKTIPTLWAAVRAFVAAHPAYVARENAAAFVSDDGEGYNLCH</sequence>
<dbReference type="GeneID" id="19306393"/>
<keyword evidence="3" id="KW-0812">Transmembrane</keyword>
<dbReference type="InterPro" id="IPR029044">
    <property type="entry name" value="Nucleotide-diphossugar_trans"/>
</dbReference>
<dbReference type="RefSeq" id="XP_007868212.1">
    <property type="nucleotide sequence ID" value="XM_007870021.1"/>
</dbReference>
<keyword evidence="5" id="KW-1185">Reference proteome</keyword>
<feature type="transmembrane region" description="Helical" evidence="3">
    <location>
        <begin position="12"/>
        <end position="33"/>
    </location>
</feature>
<dbReference type="Proteomes" id="UP000030669">
    <property type="component" value="Unassembled WGS sequence"/>
</dbReference>
<dbReference type="GO" id="GO:0000026">
    <property type="term" value="F:alpha-1,2-mannosyltransferase activity"/>
    <property type="evidence" value="ECO:0007669"/>
    <property type="project" value="TreeGrafter"/>
</dbReference>
<evidence type="ECO:0000256" key="1">
    <source>
        <dbReference type="ARBA" id="ARBA00007677"/>
    </source>
</evidence>
<dbReference type="SUPFAM" id="SSF53448">
    <property type="entry name" value="Nucleotide-diphospho-sugar transferases"/>
    <property type="match status" value="1"/>
</dbReference>
<dbReference type="Gene3D" id="3.90.550.10">
    <property type="entry name" value="Spore Coat Polysaccharide Biosynthesis Protein SpsA, Chain A"/>
    <property type="match status" value="1"/>
</dbReference>
<reference evidence="4 5" key="1">
    <citation type="journal article" date="2012" name="Science">
        <title>The Paleozoic origin of enzymatic lignin decomposition reconstructed from 31 fungal genomes.</title>
        <authorList>
            <person name="Floudas D."/>
            <person name="Binder M."/>
            <person name="Riley R."/>
            <person name="Barry K."/>
            <person name="Blanchette R.A."/>
            <person name="Henrissat B."/>
            <person name="Martinez A.T."/>
            <person name="Otillar R."/>
            <person name="Spatafora J.W."/>
            <person name="Yadav J.S."/>
            <person name="Aerts A."/>
            <person name="Benoit I."/>
            <person name="Boyd A."/>
            <person name="Carlson A."/>
            <person name="Copeland A."/>
            <person name="Coutinho P.M."/>
            <person name="de Vries R.P."/>
            <person name="Ferreira P."/>
            <person name="Findley K."/>
            <person name="Foster B."/>
            <person name="Gaskell J."/>
            <person name="Glotzer D."/>
            <person name="Gorecki P."/>
            <person name="Heitman J."/>
            <person name="Hesse C."/>
            <person name="Hori C."/>
            <person name="Igarashi K."/>
            <person name="Jurgens J.A."/>
            <person name="Kallen N."/>
            <person name="Kersten P."/>
            <person name="Kohler A."/>
            <person name="Kuees U."/>
            <person name="Kumar T.K.A."/>
            <person name="Kuo A."/>
            <person name="LaButti K."/>
            <person name="Larrondo L.F."/>
            <person name="Lindquist E."/>
            <person name="Ling A."/>
            <person name="Lombard V."/>
            <person name="Lucas S."/>
            <person name="Lundell T."/>
            <person name="Martin R."/>
            <person name="McLaughlin D.J."/>
            <person name="Morgenstern I."/>
            <person name="Morin E."/>
            <person name="Murat C."/>
            <person name="Nagy L.G."/>
            <person name="Nolan M."/>
            <person name="Ohm R.A."/>
            <person name="Patyshakuliyeva A."/>
            <person name="Rokas A."/>
            <person name="Ruiz-Duenas F.J."/>
            <person name="Sabat G."/>
            <person name="Salamov A."/>
            <person name="Samejima M."/>
            <person name="Schmutz J."/>
            <person name="Slot J.C."/>
            <person name="St John F."/>
            <person name="Stenlid J."/>
            <person name="Sun H."/>
            <person name="Sun S."/>
            <person name="Syed K."/>
            <person name="Tsang A."/>
            <person name="Wiebenga A."/>
            <person name="Young D."/>
            <person name="Pisabarro A."/>
            <person name="Eastwood D.C."/>
            <person name="Martin F."/>
            <person name="Cullen D."/>
            <person name="Grigoriev I.V."/>
            <person name="Hibbett D.S."/>
        </authorList>
    </citation>
    <scope>NUCLEOTIDE SEQUENCE [LARGE SCALE GENOMIC DNA]</scope>
    <source>
        <strain evidence="4 5">ATCC 11539</strain>
    </source>
</reference>
<dbReference type="Pfam" id="PF01793">
    <property type="entry name" value="Glyco_transf_15"/>
    <property type="match status" value="1"/>
</dbReference>
<keyword evidence="3" id="KW-1133">Transmembrane helix</keyword>
<keyword evidence="2 4" id="KW-0808">Transferase</keyword>
<dbReference type="EMBL" id="KB469306">
    <property type="protein sequence ID" value="EPQ52981.1"/>
    <property type="molecule type" value="Genomic_DNA"/>
</dbReference>
<proteinExistence type="inferred from homology"/>
<keyword evidence="3" id="KW-0472">Membrane</keyword>
<dbReference type="InterPro" id="IPR002685">
    <property type="entry name" value="Glyco_trans_15"/>
</dbReference>
<protein>
    <submittedName>
        <fullName evidence="4">Glycosyl transferase</fullName>
    </submittedName>
</protein>
<dbReference type="GO" id="GO:0005794">
    <property type="term" value="C:Golgi apparatus"/>
    <property type="evidence" value="ECO:0007669"/>
    <property type="project" value="TreeGrafter"/>
</dbReference>
<gene>
    <name evidence="4" type="ORF">GLOTRDRAFT_46023</name>
</gene>
<evidence type="ECO:0000313" key="4">
    <source>
        <dbReference type="EMBL" id="EPQ52981.1"/>
    </source>
</evidence>
<dbReference type="OMA" id="HRIGSWW"/>
<evidence type="ECO:0000256" key="3">
    <source>
        <dbReference type="SAM" id="Phobius"/>
    </source>
</evidence>
<dbReference type="eggNOG" id="KOG4472">
    <property type="taxonomic scope" value="Eukaryota"/>
</dbReference>
<dbReference type="HOGENOM" id="CLU_024327_4_1_1"/>
<dbReference type="GO" id="GO:0006487">
    <property type="term" value="P:protein N-linked glycosylation"/>
    <property type="evidence" value="ECO:0007669"/>
    <property type="project" value="TreeGrafter"/>
</dbReference>
<dbReference type="PANTHER" id="PTHR31121">
    <property type="entry name" value="ALPHA-1,2 MANNOSYLTRANSFERASE KTR1"/>
    <property type="match status" value="1"/>
</dbReference>
<comment type="similarity">
    <text evidence="1">Belongs to the glycosyltransferase 15 family.</text>
</comment>
<name>S7PZB6_GLOTA</name>
<evidence type="ECO:0000313" key="5">
    <source>
        <dbReference type="Proteomes" id="UP000030669"/>
    </source>
</evidence>
<dbReference type="OrthoDB" id="439943at2759"/>